<dbReference type="PANTHER" id="PTHR13696">
    <property type="entry name" value="P-LOOP CONTAINING NUCLEOSIDE TRIPHOSPHATE HYDROLASE"/>
    <property type="match status" value="1"/>
</dbReference>
<evidence type="ECO:0000256" key="2">
    <source>
        <dbReference type="ARBA" id="ARBA00049360"/>
    </source>
</evidence>
<dbReference type="CDD" id="cd02042">
    <property type="entry name" value="ParAB_family"/>
    <property type="match status" value="1"/>
</dbReference>
<dbReference type="Proteomes" id="UP001211421">
    <property type="component" value="Unassembled WGS sequence"/>
</dbReference>
<dbReference type="SUPFAM" id="SSF52540">
    <property type="entry name" value="P-loop containing nucleoside triphosphate hydrolases"/>
    <property type="match status" value="1"/>
</dbReference>
<gene>
    <name evidence="6" type="ORF">PNV70_01485</name>
</gene>
<dbReference type="PIRSF" id="PIRSF009320">
    <property type="entry name" value="Nuc_binding_HP_1000"/>
    <property type="match status" value="1"/>
</dbReference>
<dbReference type="InterPro" id="IPR050678">
    <property type="entry name" value="DNA_Partitioning_ATPase"/>
</dbReference>
<dbReference type="InterPro" id="IPR025669">
    <property type="entry name" value="AAA_dom"/>
</dbReference>
<comment type="catalytic activity">
    <reaction evidence="2">
        <text>ATP + H2O = ADP + phosphate + H(+)</text>
        <dbReference type="Rhea" id="RHEA:13065"/>
        <dbReference type="ChEBI" id="CHEBI:15377"/>
        <dbReference type="ChEBI" id="CHEBI:15378"/>
        <dbReference type="ChEBI" id="CHEBI:30616"/>
        <dbReference type="ChEBI" id="CHEBI:43474"/>
        <dbReference type="ChEBI" id="CHEBI:456216"/>
    </reaction>
</comment>
<name>A0AAW6E1B0_9FIRM</name>
<dbReference type="InterPro" id="IPR027417">
    <property type="entry name" value="P-loop_NTPase"/>
</dbReference>
<accession>A0AAW6E1B0</accession>
<dbReference type="Pfam" id="PF13614">
    <property type="entry name" value="AAA_31"/>
    <property type="match status" value="1"/>
</dbReference>
<evidence type="ECO:0000259" key="5">
    <source>
        <dbReference type="Pfam" id="PF13614"/>
    </source>
</evidence>
<sequence length="262" mass="29109">MKNTKIIAVANQKGGVAKTTTAINTGVALAIRGRKVLLIDFDPQESLSQFFGCYAAEKNIAGLMYNVINKRDCNISDYIVHNDVNKIDFIPSELNAMNKLEKDLISVRSKETVLKRAFAKGKEIIENYDYVIIDCLASLNVMLDNALTAADHVLIPCQASPMSFGALPNLILQVKEIQEELNDSLSILGIVTTMYSRTNICKNTKEMIDNTYGELVFKTYIEQMSAVAESPMKEKAVVLSSAQRNRVSAQYKELAAEIEERV</sequence>
<evidence type="ECO:0000313" key="7">
    <source>
        <dbReference type="Proteomes" id="UP001211421"/>
    </source>
</evidence>
<organism evidence="6 7">
    <name type="scientific">Ruminococcus bicirculans</name>
    <name type="common">ex Wegman et al. 2014</name>
    <dbReference type="NCBI Taxonomy" id="1160721"/>
    <lineage>
        <taxon>Bacteria</taxon>
        <taxon>Bacillati</taxon>
        <taxon>Bacillota</taxon>
        <taxon>Clostridia</taxon>
        <taxon>Eubacteriales</taxon>
        <taxon>Oscillospiraceae</taxon>
        <taxon>Ruminococcus</taxon>
    </lineage>
</organism>
<comment type="similarity">
    <text evidence="1">Belongs to the ParA family.</text>
</comment>
<dbReference type="EMBL" id="JAQMLS010000001">
    <property type="protein sequence ID" value="MDB8740737.1"/>
    <property type="molecule type" value="Genomic_DNA"/>
</dbReference>
<dbReference type="FunFam" id="3.40.50.300:FF:000285">
    <property type="entry name" value="Sporulation initiation inhibitor Soj"/>
    <property type="match status" value="1"/>
</dbReference>
<dbReference type="AlphaFoldDB" id="A0AAW6E1B0"/>
<proteinExistence type="inferred from homology"/>
<evidence type="ECO:0000313" key="6">
    <source>
        <dbReference type="EMBL" id="MDB8740737.1"/>
    </source>
</evidence>
<dbReference type="Gene3D" id="3.40.50.300">
    <property type="entry name" value="P-loop containing nucleotide triphosphate hydrolases"/>
    <property type="match status" value="1"/>
</dbReference>
<evidence type="ECO:0000256" key="4">
    <source>
        <dbReference type="ARBA" id="ARBA00071824"/>
    </source>
</evidence>
<evidence type="ECO:0000256" key="3">
    <source>
        <dbReference type="ARBA" id="ARBA00062323"/>
    </source>
</evidence>
<comment type="caution">
    <text evidence="6">The sequence shown here is derived from an EMBL/GenBank/DDBJ whole genome shotgun (WGS) entry which is preliminary data.</text>
</comment>
<dbReference type="RefSeq" id="WP_195550944.1">
    <property type="nucleotide sequence ID" value="NZ_JADMNX010000001.1"/>
</dbReference>
<dbReference type="PANTHER" id="PTHR13696:SF99">
    <property type="entry name" value="COBYRINIC ACID AC-DIAMIDE SYNTHASE"/>
    <property type="match status" value="1"/>
</dbReference>
<feature type="domain" description="AAA" evidence="5">
    <location>
        <begin position="4"/>
        <end position="187"/>
    </location>
</feature>
<evidence type="ECO:0000256" key="1">
    <source>
        <dbReference type="ARBA" id="ARBA00006976"/>
    </source>
</evidence>
<comment type="subunit">
    <text evidence="3">Dimerizes in the presence of ATP but not ADP; ATP-binding is required for double-stranded (ds)DNA-binding. Interacts with DnaA.</text>
</comment>
<protein>
    <recommendedName>
        <fullName evidence="4">Sporulation initiation inhibitor protein Soj</fullName>
    </recommendedName>
</protein>
<reference evidence="6" key="1">
    <citation type="submission" date="2023-01" db="EMBL/GenBank/DDBJ databases">
        <title>Human gut microbiome strain richness.</title>
        <authorList>
            <person name="Chen-Liaw A."/>
        </authorList>
    </citation>
    <scope>NUCLEOTIDE SEQUENCE</scope>
    <source>
        <strain evidence="6">D59st1_B8_D59t2_181005</strain>
    </source>
</reference>